<organism evidence="1 2">
    <name type="scientific">Scortum barcoo</name>
    <name type="common">barcoo grunter</name>
    <dbReference type="NCBI Taxonomy" id="214431"/>
    <lineage>
        <taxon>Eukaryota</taxon>
        <taxon>Metazoa</taxon>
        <taxon>Chordata</taxon>
        <taxon>Craniata</taxon>
        <taxon>Vertebrata</taxon>
        <taxon>Euteleostomi</taxon>
        <taxon>Actinopterygii</taxon>
        <taxon>Neopterygii</taxon>
        <taxon>Teleostei</taxon>
        <taxon>Neoteleostei</taxon>
        <taxon>Acanthomorphata</taxon>
        <taxon>Eupercaria</taxon>
        <taxon>Centrarchiformes</taxon>
        <taxon>Terapontoidei</taxon>
        <taxon>Terapontidae</taxon>
        <taxon>Scortum</taxon>
    </lineage>
</organism>
<comment type="caution">
    <text evidence="1">The sequence shown here is derived from an EMBL/GenBank/DDBJ whole genome shotgun (WGS) entry which is preliminary data.</text>
</comment>
<accession>A0ACB8X0X4</accession>
<sequence>MDSATAERQCSPNVEFLMVKCRPYYLPREFTSIILTAVYTPSDANAKLAMKELYAAISKHQTKHPEAAFIVAGDFNHSNLKTVLPRFHQHVSCHTRGEKTLDHVYSNLAGAYKATPLPHIGQSDHLSLFLTPRYSPLIQRVKPTVKTIKVWPEGTDSMLQDRFKNTDWNMFTHTDLDQYASSVLDHISTTIDSVTTQKQITMYPNQKPWMNRDVRLLLKARNTAFRSGDAQAYSTARAKLKRGIKKAKHRYKGKVEKHFTNSNPRRMWQGLQIITDYKTTSPSPTSSDVSFLNELNNFYARFERGNTATATKAAVTPDHQPLTLSPDDVGAVLGRIVVHKAAGPDGIPGRVLRACSGELAENSKPSSLNDYRPVALTPIITKCFERLVLAHLKSCLPPTLDPHQFAYRQNRSTEDAVSIALHSVLSHLDNKNTYARLLFIDFSSAFNTVIPSKLITKLTDLGISSLMCNWLLDFLTSRPQHVRLDNHCSSTITINTGVPQGCVMSPFLYSLLTHDCRPADSSNTIIKFADDTTVIGLIKDSDEAAYREEVDRLAEWCDTNNLLLNTGKTKELIVDFRRNADPHTPIHIKGMTVERVNSFKFLGVHISEGPHLDNWLLQTGQEGSPAPFLPEDSEEEPPVLRHPGELLPLHHRKHPDQLHHSLVRELLRCRPEGVAEGGESRPAHRRSTTSQHRGHLQEAVSEEGWENH</sequence>
<reference evidence="1" key="1">
    <citation type="submission" date="2022-04" db="EMBL/GenBank/DDBJ databases">
        <title>Jade perch genome.</title>
        <authorList>
            <person name="Chao B."/>
        </authorList>
    </citation>
    <scope>NUCLEOTIDE SEQUENCE</scope>
    <source>
        <strain evidence="1">CB-2022</strain>
    </source>
</reference>
<dbReference type="EMBL" id="CM041534">
    <property type="protein sequence ID" value="KAI3373363.1"/>
    <property type="molecule type" value="Genomic_DNA"/>
</dbReference>
<name>A0ACB8X0X4_9TELE</name>
<gene>
    <name evidence="1" type="ORF">L3Q82_006669</name>
</gene>
<evidence type="ECO:0000313" key="2">
    <source>
        <dbReference type="Proteomes" id="UP000831701"/>
    </source>
</evidence>
<proteinExistence type="predicted"/>
<evidence type="ECO:0000313" key="1">
    <source>
        <dbReference type="EMBL" id="KAI3373363.1"/>
    </source>
</evidence>
<protein>
    <submittedName>
        <fullName evidence="1">Uncharacterized protein</fullName>
    </submittedName>
</protein>
<dbReference type="Proteomes" id="UP000831701">
    <property type="component" value="Chromosome 4"/>
</dbReference>
<keyword evidence="2" id="KW-1185">Reference proteome</keyword>